<dbReference type="SUPFAM" id="SSF58113">
    <property type="entry name" value="Apolipoprotein A-I"/>
    <property type="match status" value="1"/>
</dbReference>
<organism evidence="1">
    <name type="scientific">Myoviridae sp. ctcyQ27</name>
    <dbReference type="NCBI Taxonomy" id="2825139"/>
    <lineage>
        <taxon>Viruses</taxon>
        <taxon>Duplodnaviria</taxon>
        <taxon>Heunggongvirae</taxon>
        <taxon>Uroviricota</taxon>
        <taxon>Caudoviricetes</taxon>
    </lineage>
</organism>
<dbReference type="EMBL" id="BK016080">
    <property type="protein sequence ID" value="DAF93230.1"/>
    <property type="molecule type" value="Genomic_DNA"/>
</dbReference>
<sequence>MADTNNQFKIEGVRLEDLEPVSVLSDETILLVGINKVCRIVSLKSLREAFAGDPTSPDKDSVYYNATYIDNKFSNVETNLTNMKQDITNLTNEVSASIQNLNTKFDTLSSNLTDKVDAQLNEAVKTLNTKFNQYTTSTDQKVENLNTTVNNKIKEIDNTMKTVVTKSKKISTNLPASGWVGNDRNPPFSITISVSGVTATNNVEVLLPGTASLEQVEAWCDAGIVHGTQTDGSITLKGYNWKPEIDIPIEVIIRTDI</sequence>
<protein>
    <submittedName>
        <fullName evidence="1">Uncharacterized protein</fullName>
    </submittedName>
</protein>
<accession>A0A8S5UFR4</accession>
<name>A0A8S5UFR4_9CAUD</name>
<dbReference type="Gene3D" id="1.20.120.20">
    <property type="entry name" value="Apolipoprotein"/>
    <property type="match status" value="1"/>
</dbReference>
<proteinExistence type="predicted"/>
<evidence type="ECO:0000313" key="1">
    <source>
        <dbReference type="EMBL" id="DAF93230.1"/>
    </source>
</evidence>
<reference evidence="1" key="1">
    <citation type="journal article" date="2021" name="Proc. Natl. Acad. Sci. U.S.A.">
        <title>A Catalog of Tens of Thousands of Viruses from Human Metagenomes Reveals Hidden Associations with Chronic Diseases.</title>
        <authorList>
            <person name="Tisza M.J."/>
            <person name="Buck C.B."/>
        </authorList>
    </citation>
    <scope>NUCLEOTIDE SEQUENCE</scope>
    <source>
        <strain evidence="1">CtcyQ27</strain>
    </source>
</reference>